<evidence type="ECO:0000313" key="3">
    <source>
        <dbReference type="Proteomes" id="UP000292408"/>
    </source>
</evidence>
<organism evidence="2 3">
    <name type="scientific">Microcella alkaliphila</name>
    <dbReference type="NCBI Taxonomy" id="279828"/>
    <lineage>
        <taxon>Bacteria</taxon>
        <taxon>Bacillati</taxon>
        <taxon>Actinomycetota</taxon>
        <taxon>Actinomycetes</taxon>
        <taxon>Micrococcales</taxon>
        <taxon>Microbacteriaceae</taxon>
        <taxon>Microcella</taxon>
    </lineage>
</organism>
<keyword evidence="3" id="KW-1185">Reference proteome</keyword>
<comment type="caution">
    <text evidence="2">The sequence shown here is derived from an EMBL/GenBank/DDBJ whole genome shotgun (WGS) entry which is preliminary data.</text>
</comment>
<dbReference type="EMBL" id="SGXT01000014">
    <property type="protein sequence ID" value="RZT60925.1"/>
    <property type="molecule type" value="Genomic_DNA"/>
</dbReference>
<proteinExistence type="predicted"/>
<name>A0A4Q7TJX7_9MICO</name>
<dbReference type="Proteomes" id="UP000292408">
    <property type="component" value="Unassembled WGS sequence"/>
</dbReference>
<evidence type="ECO:0000313" key="2">
    <source>
        <dbReference type="EMBL" id="RZT60925.1"/>
    </source>
</evidence>
<accession>A0A4Q7TJX7</accession>
<gene>
    <name evidence="2" type="ORF">EV140_1452</name>
</gene>
<evidence type="ECO:0000256" key="1">
    <source>
        <dbReference type="SAM" id="SignalP"/>
    </source>
</evidence>
<keyword evidence="1" id="KW-0732">Signal</keyword>
<sequence length="106" mass="11145">MFRIKKTHASVSIVFAAALVVTMAIPAAAATASGTRLCTGTRTPSLTINSSAPGNGTWTNYDTAQSSMFRFPGGLATRNSPYQRANWLVTNGSSGFFYSTPTATCI</sequence>
<feature type="signal peptide" evidence="1">
    <location>
        <begin position="1"/>
        <end position="29"/>
    </location>
</feature>
<reference evidence="2 3" key="1">
    <citation type="journal article" date="2015" name="Stand. Genomic Sci.">
        <title>Genomic Encyclopedia of Bacterial and Archaeal Type Strains, Phase III: the genomes of soil and plant-associated and newly described type strains.</title>
        <authorList>
            <person name="Whitman W.B."/>
            <person name="Woyke T."/>
            <person name="Klenk H.P."/>
            <person name="Zhou Y."/>
            <person name="Lilburn T.G."/>
            <person name="Beck B.J."/>
            <person name="De Vos P."/>
            <person name="Vandamme P."/>
            <person name="Eisen J.A."/>
            <person name="Garrity G."/>
            <person name="Hugenholtz P."/>
            <person name="Kyrpides N.C."/>
        </authorList>
    </citation>
    <scope>NUCLEOTIDE SEQUENCE [LARGE SCALE GENOMIC DNA]</scope>
    <source>
        <strain evidence="2 3">AC4r</strain>
    </source>
</reference>
<protein>
    <submittedName>
        <fullName evidence="2">Uncharacterized protein</fullName>
    </submittedName>
</protein>
<dbReference type="AlphaFoldDB" id="A0A4Q7TJX7"/>
<feature type="chain" id="PRO_5020881151" evidence="1">
    <location>
        <begin position="30"/>
        <end position="106"/>
    </location>
</feature>